<reference evidence="2 3" key="1">
    <citation type="submission" date="2018-09" db="EMBL/GenBank/DDBJ databases">
        <title>Genomic investigation of the strawberry pathogen Phytophthora fragariae indicates pathogenicity is determined by transcriptional variation in three key races.</title>
        <authorList>
            <person name="Adams T.M."/>
            <person name="Armitage A.D."/>
            <person name="Sobczyk M.K."/>
            <person name="Bates H.J."/>
            <person name="Dunwell J.M."/>
            <person name="Nellist C.F."/>
            <person name="Harrison R.J."/>
        </authorList>
    </citation>
    <scope>NUCLEOTIDE SEQUENCE [LARGE SCALE GENOMIC DNA]</scope>
    <source>
        <strain evidence="2 3">BC-23</strain>
    </source>
</reference>
<evidence type="ECO:0000256" key="1">
    <source>
        <dbReference type="SAM" id="MobiDB-lite"/>
    </source>
</evidence>
<feature type="compositionally biased region" description="Basic residues" evidence="1">
    <location>
        <begin position="8"/>
        <end position="33"/>
    </location>
</feature>
<feature type="compositionally biased region" description="Low complexity" evidence="1">
    <location>
        <begin position="44"/>
        <end position="69"/>
    </location>
</feature>
<accession>A0A6G0N1V3</accession>
<name>A0A6G0N1V3_9STRA</name>
<proteinExistence type="predicted"/>
<feature type="compositionally biased region" description="Basic and acidic residues" evidence="1">
    <location>
        <begin position="78"/>
        <end position="91"/>
    </location>
</feature>
<organism evidence="2 3">
    <name type="scientific">Phytophthora fragariae</name>
    <dbReference type="NCBI Taxonomy" id="53985"/>
    <lineage>
        <taxon>Eukaryota</taxon>
        <taxon>Sar</taxon>
        <taxon>Stramenopiles</taxon>
        <taxon>Oomycota</taxon>
        <taxon>Peronosporomycetes</taxon>
        <taxon>Peronosporales</taxon>
        <taxon>Peronosporaceae</taxon>
        <taxon>Phytophthora</taxon>
    </lineage>
</organism>
<protein>
    <submittedName>
        <fullName evidence="2">Uncharacterized protein</fullName>
    </submittedName>
</protein>
<feature type="region of interest" description="Disordered" evidence="1">
    <location>
        <begin position="1"/>
        <end position="97"/>
    </location>
</feature>
<dbReference type="Proteomes" id="UP000476176">
    <property type="component" value="Unassembled WGS sequence"/>
</dbReference>
<sequence length="120" mass="13199">MKQQQQHCRGRRKSSWPLPHRHQRQHCRTRHNKLGPVQAPRGSRLATTAPPRRPAGATAAAAAPAAALPDKAQQPDETTGKELKVDDDGVPHDALGVPITTINARTNETTQSRMFTRSMD</sequence>
<gene>
    <name evidence="2" type="ORF">PF004_g21903</name>
</gene>
<comment type="caution">
    <text evidence="2">The sequence shown here is derived from an EMBL/GenBank/DDBJ whole genome shotgun (WGS) entry which is preliminary data.</text>
</comment>
<evidence type="ECO:0000313" key="3">
    <source>
        <dbReference type="Proteomes" id="UP000476176"/>
    </source>
</evidence>
<dbReference type="AlphaFoldDB" id="A0A6G0N1V3"/>
<evidence type="ECO:0000313" key="2">
    <source>
        <dbReference type="EMBL" id="KAE9190442.1"/>
    </source>
</evidence>
<dbReference type="EMBL" id="QXGC01002125">
    <property type="protein sequence ID" value="KAE9190442.1"/>
    <property type="molecule type" value="Genomic_DNA"/>
</dbReference>